<reference evidence="3" key="1">
    <citation type="submission" date="2024-01" db="EMBL/GenBank/DDBJ databases">
        <title>The genome sequence of Micromonospora mangrovi CCTCC AA 2012012.</title>
        <authorList>
            <person name="Gao J."/>
        </authorList>
    </citation>
    <scope>NUCLEOTIDE SEQUENCE</scope>
    <source>
        <strain evidence="3">CCTCC AA 2012012</strain>
    </source>
</reference>
<organism evidence="4">
    <name type="scientific">Micromonospora sp. CCTCC AA 2012012</name>
    <dbReference type="NCBI Taxonomy" id="3111921"/>
    <lineage>
        <taxon>Bacteria</taxon>
        <taxon>Bacillati</taxon>
        <taxon>Actinomycetota</taxon>
        <taxon>Actinomycetes</taxon>
        <taxon>Micromonosporales</taxon>
        <taxon>Micromonosporaceae</taxon>
        <taxon>Micromonospora</taxon>
    </lineage>
</organism>
<evidence type="ECO:0000313" key="3">
    <source>
        <dbReference type="EMBL" id="XBP93055.1"/>
    </source>
</evidence>
<dbReference type="RefSeq" id="WP_350932696.1">
    <property type="nucleotide sequence ID" value="NZ_CP157762.1"/>
</dbReference>
<proteinExistence type="predicted"/>
<evidence type="ECO:0000313" key="4">
    <source>
        <dbReference type="EMBL" id="XCH73753.1"/>
    </source>
</evidence>
<dbReference type="EMBL" id="CP159342">
    <property type="protein sequence ID" value="XCH73753.1"/>
    <property type="molecule type" value="Genomic_DNA"/>
</dbReference>
<reference evidence="4" key="2">
    <citation type="submission" date="2024-06" db="EMBL/GenBank/DDBJ databases">
        <title>Micromonospora mangrovi CCTCC AA 2012012 genome sequences.</title>
        <authorList>
            <person name="Gao J."/>
        </authorList>
    </citation>
    <scope>NUCLEOTIDE SEQUENCE</scope>
    <source>
        <strain evidence="4">CCTCC AA 2012012</strain>
    </source>
</reference>
<feature type="transmembrane region" description="Helical" evidence="2">
    <location>
        <begin position="119"/>
        <end position="142"/>
    </location>
</feature>
<feature type="transmembrane region" description="Helical" evidence="2">
    <location>
        <begin position="277"/>
        <end position="298"/>
    </location>
</feature>
<dbReference type="AlphaFoldDB" id="A0AAU8HAZ2"/>
<protein>
    <recommendedName>
        <fullName evidence="5">Glycerophosphoryl diester phosphodiesterase membrane domain-containing protein</fullName>
    </recommendedName>
</protein>
<evidence type="ECO:0000256" key="2">
    <source>
        <dbReference type="SAM" id="Phobius"/>
    </source>
</evidence>
<feature type="compositionally biased region" description="Low complexity" evidence="1">
    <location>
        <begin position="13"/>
        <end position="22"/>
    </location>
</feature>
<evidence type="ECO:0008006" key="5">
    <source>
        <dbReference type="Google" id="ProtNLM"/>
    </source>
</evidence>
<accession>A0AAU8HAZ2</accession>
<evidence type="ECO:0000256" key="1">
    <source>
        <dbReference type="SAM" id="MobiDB-lite"/>
    </source>
</evidence>
<feature type="transmembrane region" description="Helical" evidence="2">
    <location>
        <begin position="240"/>
        <end position="257"/>
    </location>
</feature>
<dbReference type="EMBL" id="CP157762">
    <property type="protein sequence ID" value="XBP93055.1"/>
    <property type="molecule type" value="Genomic_DNA"/>
</dbReference>
<feature type="region of interest" description="Disordered" evidence="1">
    <location>
        <begin position="1"/>
        <end position="57"/>
    </location>
</feature>
<feature type="transmembrane region" description="Helical" evidence="2">
    <location>
        <begin position="168"/>
        <end position="195"/>
    </location>
</feature>
<keyword evidence="2" id="KW-0472">Membrane</keyword>
<sequence>MSDQPPSGPAEPGPSGAGLPADPTSPPPPAADPAALPQPDHQGYAPSGGQPGAAYPAPTPGWGWPAYPGSPPMPGQAYAWPPAGAGWDPADPLVTPPHAGIGGWFSRLGGALRRGWRSLLPIVLLTQAVPGAVVSVLGLALAPTGEPTTGADGAPILPEGYLREMLTFYVTVLVAGLLLGLVQNLGWAAGTWVVTRQAAGEPAGTGAALRYGLRRALGLWGWSLVTALLITVGVCFCVLPGIYAAFALALVGPVYLFERQNPVGRSVRILHQRFGPVLGRLAVVAAAIVLGGLLGFVLEAVGQLPFGQHPLDSPGTAAGAVGVSVLAAVLAVPASLVQLAGLVLTYAEQRAYEGPVNAARLAAELG</sequence>
<name>A0AAU8HAZ2_9ACTN</name>
<feature type="compositionally biased region" description="Pro residues" evidence="1">
    <location>
        <begin position="1"/>
        <end position="12"/>
    </location>
</feature>
<keyword evidence="2" id="KW-0812">Transmembrane</keyword>
<gene>
    <name evidence="4" type="ORF">ABUL08_26295</name>
    <name evidence="3" type="ORF">VK199_26210</name>
</gene>
<keyword evidence="2" id="KW-1133">Transmembrane helix</keyword>
<feature type="transmembrane region" description="Helical" evidence="2">
    <location>
        <begin position="216"/>
        <end position="234"/>
    </location>
</feature>
<feature type="transmembrane region" description="Helical" evidence="2">
    <location>
        <begin position="318"/>
        <end position="344"/>
    </location>
</feature>